<dbReference type="Proteomes" id="UP000246316">
    <property type="component" value="Segment"/>
</dbReference>
<dbReference type="GeneID" id="65112766"/>
<protein>
    <submittedName>
        <fullName evidence="1">Uncharacterized protein</fullName>
    </submittedName>
</protein>
<proteinExistence type="predicted"/>
<reference evidence="1" key="1">
    <citation type="submission" date="2018-03" db="EMBL/GenBank/DDBJ databases">
        <title>Phage therapy in agriculture - a green tech approach to combat plant pathogenic bacteria.</title>
        <authorList>
            <person name="Carstens A.B."/>
            <person name="Djurhuus A.M."/>
            <person name="Hansen L.H."/>
        </authorList>
    </citation>
    <scope>NUCLEOTIDE SEQUENCE [LARGE SCALE GENOMIC DNA]</scope>
</reference>
<keyword evidence="2" id="KW-1185">Reference proteome</keyword>
<sequence>MPTKITDNRKKLQTTFAHQLLKGAKFDFNNNIFMVTGSKGDLVHCVHLTTGETHYIKDEEKVEVVSVEIIVEAL</sequence>
<evidence type="ECO:0000313" key="2">
    <source>
        <dbReference type="Proteomes" id="UP000246316"/>
    </source>
</evidence>
<dbReference type="EMBL" id="MH059636">
    <property type="protein sequence ID" value="AWD90333.1"/>
    <property type="molecule type" value="Genomic_DNA"/>
</dbReference>
<accession>A0A2S1GLW6</accession>
<organism evidence="1 2">
    <name type="scientific">Erwinia phage Cronus</name>
    <dbReference type="NCBI Taxonomy" id="2163633"/>
    <lineage>
        <taxon>Viruses</taxon>
        <taxon>Duplodnaviria</taxon>
        <taxon>Heunggongvirae</taxon>
        <taxon>Uroviricota</taxon>
        <taxon>Caudoviricetes</taxon>
        <taxon>Pantevenvirales</taxon>
        <taxon>Straboviridae</taxon>
        <taxon>Tevenvirinae</taxon>
        <taxon>Risoevirus</taxon>
        <taxon>Risoevirus cronus</taxon>
        <taxon>Roskildevirus cronus</taxon>
    </lineage>
</organism>
<dbReference type="KEGG" id="vg:65112766"/>
<evidence type="ECO:0000313" key="1">
    <source>
        <dbReference type="EMBL" id="AWD90333.1"/>
    </source>
</evidence>
<dbReference type="RefSeq" id="YP_010095132.1">
    <property type="nucleotide sequence ID" value="NC_055743.1"/>
</dbReference>
<name>A0A2S1GLW6_9CAUD</name>